<evidence type="ECO:0000256" key="3">
    <source>
        <dbReference type="ARBA" id="ARBA00022964"/>
    </source>
</evidence>
<keyword evidence="3" id="KW-0223">Dioxygenase</keyword>
<comment type="cofactor">
    <cofactor evidence="1">
        <name>Fe(2+)</name>
        <dbReference type="ChEBI" id="CHEBI:29033"/>
    </cofactor>
</comment>
<dbReference type="Gene3D" id="3.60.130.30">
    <property type="match status" value="1"/>
</dbReference>
<evidence type="ECO:0000256" key="1">
    <source>
        <dbReference type="ARBA" id="ARBA00001954"/>
    </source>
</evidence>
<evidence type="ECO:0000313" key="8">
    <source>
        <dbReference type="Proteomes" id="UP000308197"/>
    </source>
</evidence>
<dbReference type="Proteomes" id="UP000308197">
    <property type="component" value="Unassembled WGS sequence"/>
</dbReference>
<name>A0A5C3NTZ9_9APHY</name>
<dbReference type="GO" id="GO:0051213">
    <property type="term" value="F:dioxygenase activity"/>
    <property type="evidence" value="ECO:0007669"/>
    <property type="project" value="UniProtKB-KW"/>
</dbReference>
<sequence>MQRPGIFVDSTGKVLAWSLPGILSGARQVRATPYSYRAGTVAKRSRASGSKGKGSKPMVQWRTAPTFYQPGRKWPAGSWLATPGGYAVGHKTADYSPKPSASMRRVGSIAWCRDMRETSALFSAILRVAHPELYSAGRSSLLELSALERAEDPLPFWPSIFNTVQLLSNRESPFHRDTAGQPSWYDLLVTLGNYRRAELVLRNLGVQVAYKPGTIALLSSLVIHHGVRAVEPDRLCYSWFMSEALHKNLGVPTVPWMSLDVHQF</sequence>
<reference evidence="7 8" key="1">
    <citation type="journal article" date="2019" name="Nat. Ecol. Evol.">
        <title>Megaphylogeny resolves global patterns of mushroom evolution.</title>
        <authorList>
            <person name="Varga T."/>
            <person name="Krizsan K."/>
            <person name="Foldi C."/>
            <person name="Dima B."/>
            <person name="Sanchez-Garcia M."/>
            <person name="Sanchez-Ramirez S."/>
            <person name="Szollosi G.J."/>
            <person name="Szarkandi J.G."/>
            <person name="Papp V."/>
            <person name="Albert L."/>
            <person name="Andreopoulos W."/>
            <person name="Angelini C."/>
            <person name="Antonin V."/>
            <person name="Barry K.W."/>
            <person name="Bougher N.L."/>
            <person name="Buchanan P."/>
            <person name="Buyck B."/>
            <person name="Bense V."/>
            <person name="Catcheside P."/>
            <person name="Chovatia M."/>
            <person name="Cooper J."/>
            <person name="Damon W."/>
            <person name="Desjardin D."/>
            <person name="Finy P."/>
            <person name="Geml J."/>
            <person name="Haridas S."/>
            <person name="Hughes K."/>
            <person name="Justo A."/>
            <person name="Karasinski D."/>
            <person name="Kautmanova I."/>
            <person name="Kiss B."/>
            <person name="Kocsube S."/>
            <person name="Kotiranta H."/>
            <person name="LaButti K.M."/>
            <person name="Lechner B.E."/>
            <person name="Liimatainen K."/>
            <person name="Lipzen A."/>
            <person name="Lukacs Z."/>
            <person name="Mihaltcheva S."/>
            <person name="Morgado L.N."/>
            <person name="Niskanen T."/>
            <person name="Noordeloos M.E."/>
            <person name="Ohm R.A."/>
            <person name="Ortiz-Santana B."/>
            <person name="Ovrebo C."/>
            <person name="Racz N."/>
            <person name="Riley R."/>
            <person name="Savchenko A."/>
            <person name="Shiryaev A."/>
            <person name="Soop K."/>
            <person name="Spirin V."/>
            <person name="Szebenyi C."/>
            <person name="Tomsovsky M."/>
            <person name="Tulloss R.E."/>
            <person name="Uehling J."/>
            <person name="Grigoriev I.V."/>
            <person name="Vagvolgyi C."/>
            <person name="Papp T."/>
            <person name="Martin F.M."/>
            <person name="Miettinen O."/>
            <person name="Hibbett D.S."/>
            <person name="Nagy L.G."/>
        </authorList>
    </citation>
    <scope>NUCLEOTIDE SEQUENCE [LARGE SCALE GENOMIC DNA]</scope>
    <source>
        <strain evidence="7 8">HHB13444</strain>
    </source>
</reference>
<keyword evidence="5" id="KW-0408">Iron</keyword>
<gene>
    <name evidence="7" type="ORF">K466DRAFT_502948</name>
</gene>
<protein>
    <recommendedName>
        <fullName evidence="6">2OGFeDO JBP1/TET oxygenase domain-containing protein</fullName>
    </recommendedName>
</protein>
<evidence type="ECO:0000256" key="2">
    <source>
        <dbReference type="ARBA" id="ARBA00022723"/>
    </source>
</evidence>
<evidence type="ECO:0000313" key="7">
    <source>
        <dbReference type="EMBL" id="TFK80966.1"/>
    </source>
</evidence>
<dbReference type="EMBL" id="ML211676">
    <property type="protein sequence ID" value="TFK80966.1"/>
    <property type="molecule type" value="Genomic_DNA"/>
</dbReference>
<dbReference type="InParanoid" id="A0A5C3NTZ9"/>
<dbReference type="GO" id="GO:0046872">
    <property type="term" value="F:metal ion binding"/>
    <property type="evidence" value="ECO:0007669"/>
    <property type="project" value="UniProtKB-KW"/>
</dbReference>
<keyword evidence="2" id="KW-0479">Metal-binding</keyword>
<evidence type="ECO:0000256" key="5">
    <source>
        <dbReference type="ARBA" id="ARBA00023004"/>
    </source>
</evidence>
<dbReference type="AlphaFoldDB" id="A0A5C3NTZ9"/>
<accession>A0A5C3NTZ9</accession>
<keyword evidence="8" id="KW-1185">Reference proteome</keyword>
<evidence type="ECO:0000256" key="4">
    <source>
        <dbReference type="ARBA" id="ARBA00023002"/>
    </source>
</evidence>
<feature type="domain" description="2OGFeDO JBP1/TET oxygenase" evidence="6">
    <location>
        <begin position="113"/>
        <end position="239"/>
    </location>
</feature>
<evidence type="ECO:0000259" key="6">
    <source>
        <dbReference type="Pfam" id="PF12851"/>
    </source>
</evidence>
<dbReference type="Pfam" id="PF12851">
    <property type="entry name" value="Tet_JBP"/>
    <property type="match status" value="1"/>
</dbReference>
<dbReference type="STRING" id="1314778.A0A5C3NTZ9"/>
<keyword evidence="4" id="KW-0560">Oxidoreductase</keyword>
<organism evidence="7 8">
    <name type="scientific">Polyporus arcularius HHB13444</name>
    <dbReference type="NCBI Taxonomy" id="1314778"/>
    <lineage>
        <taxon>Eukaryota</taxon>
        <taxon>Fungi</taxon>
        <taxon>Dikarya</taxon>
        <taxon>Basidiomycota</taxon>
        <taxon>Agaricomycotina</taxon>
        <taxon>Agaricomycetes</taxon>
        <taxon>Polyporales</taxon>
        <taxon>Polyporaceae</taxon>
        <taxon>Polyporus</taxon>
    </lineage>
</organism>
<proteinExistence type="predicted"/>
<dbReference type="InterPro" id="IPR024779">
    <property type="entry name" value="2OGFeDO_JBP1/TET_oxygenase_dom"/>
</dbReference>